<dbReference type="RefSeq" id="WP_244180833.1">
    <property type="nucleotide sequence ID" value="NZ_FNUJ01000011.1"/>
</dbReference>
<dbReference type="EMBL" id="FNUJ01000011">
    <property type="protein sequence ID" value="SEF36592.1"/>
    <property type="molecule type" value="Genomic_DNA"/>
</dbReference>
<sequence>MRFHEITRAEAKAGMTRSMPAELADDTLDILGSPSPAEVRVRPDVERVLGRPARPFAEWVARNVAAFR</sequence>
<keyword evidence="2" id="KW-1185">Reference proteome</keyword>
<dbReference type="Proteomes" id="UP000198878">
    <property type="component" value="Unassembled WGS sequence"/>
</dbReference>
<dbReference type="Gene3D" id="3.40.50.720">
    <property type="entry name" value="NAD(P)-binding Rossmann-like Domain"/>
    <property type="match status" value="1"/>
</dbReference>
<evidence type="ECO:0000313" key="1">
    <source>
        <dbReference type="EMBL" id="SEF36592.1"/>
    </source>
</evidence>
<gene>
    <name evidence="1" type="ORF">SAMN05421837_11112</name>
</gene>
<organism evidence="1 2">
    <name type="scientific">Amycolatopsis pretoriensis</name>
    <dbReference type="NCBI Taxonomy" id="218821"/>
    <lineage>
        <taxon>Bacteria</taxon>
        <taxon>Bacillati</taxon>
        <taxon>Actinomycetota</taxon>
        <taxon>Actinomycetes</taxon>
        <taxon>Pseudonocardiales</taxon>
        <taxon>Pseudonocardiaceae</taxon>
        <taxon>Amycolatopsis</taxon>
    </lineage>
</organism>
<reference evidence="2" key="1">
    <citation type="submission" date="2016-10" db="EMBL/GenBank/DDBJ databases">
        <authorList>
            <person name="Varghese N."/>
            <person name="Submissions S."/>
        </authorList>
    </citation>
    <scope>NUCLEOTIDE SEQUENCE [LARGE SCALE GENOMIC DNA]</scope>
    <source>
        <strain evidence="2">DSM 44654</strain>
    </source>
</reference>
<proteinExistence type="predicted"/>
<dbReference type="STRING" id="218821.SAMN05421837_11112"/>
<name>A0A1H5RDY1_9PSEU</name>
<protein>
    <recommendedName>
        <fullName evidence="3">NmrA-like family protein</fullName>
    </recommendedName>
</protein>
<evidence type="ECO:0000313" key="2">
    <source>
        <dbReference type="Proteomes" id="UP000198878"/>
    </source>
</evidence>
<dbReference type="AlphaFoldDB" id="A0A1H5RDY1"/>
<accession>A0A1H5RDY1</accession>
<evidence type="ECO:0008006" key="3">
    <source>
        <dbReference type="Google" id="ProtNLM"/>
    </source>
</evidence>